<sequence>MSLISPLFEINPFTLPQPTTIRFSHTHNCLRHPNRIPMKPFEDFETILNIPCINCQELVNVSRINEHSQLCVYPTSKVLDLESGNEVEEVRFKVINLKKVLEEIAAKPHIKPNDNNCITIMIRHSMTVLNTRNTMALEHILDSLNTMIQVHKGSLATMIYAERLAALVVRLLACLIGNENAKTKVNEKNSVQEKTVIKSLQEQVEFYKTRTQNLQKVVARTQNISLQSINIKLEAIKSEIDSLSPSVSPGTSILLDESSLSPGISDNEDQRDDEELKRYFFSLCLSYKIKLSATGRIKPNLSISKLYHDALDKKIKPEDWKKYVNQQFCKPDQKFIEKKPRRRPPGKFMNIFETITEEQ</sequence>
<comment type="caution">
    <text evidence="1">The sequence shown here is derived from an EMBL/GenBank/DDBJ whole genome shotgun (WGS) entry which is preliminary data.</text>
</comment>
<keyword evidence="2" id="KW-1185">Reference proteome</keyword>
<protein>
    <submittedName>
        <fullName evidence="1">Uncharacterized protein</fullName>
    </submittedName>
</protein>
<name>A0A1R2BJQ5_9CILI</name>
<evidence type="ECO:0000313" key="1">
    <source>
        <dbReference type="EMBL" id="OMJ77003.1"/>
    </source>
</evidence>
<dbReference type="AlphaFoldDB" id="A0A1R2BJQ5"/>
<accession>A0A1R2BJQ5</accession>
<dbReference type="EMBL" id="MPUH01000598">
    <property type="protein sequence ID" value="OMJ77003.1"/>
    <property type="molecule type" value="Genomic_DNA"/>
</dbReference>
<proteinExistence type="predicted"/>
<organism evidence="1 2">
    <name type="scientific">Stentor coeruleus</name>
    <dbReference type="NCBI Taxonomy" id="5963"/>
    <lineage>
        <taxon>Eukaryota</taxon>
        <taxon>Sar</taxon>
        <taxon>Alveolata</taxon>
        <taxon>Ciliophora</taxon>
        <taxon>Postciliodesmatophora</taxon>
        <taxon>Heterotrichea</taxon>
        <taxon>Heterotrichida</taxon>
        <taxon>Stentoridae</taxon>
        <taxon>Stentor</taxon>
    </lineage>
</organism>
<dbReference type="Proteomes" id="UP000187209">
    <property type="component" value="Unassembled WGS sequence"/>
</dbReference>
<gene>
    <name evidence="1" type="ORF">SteCoe_23481</name>
</gene>
<evidence type="ECO:0000313" key="2">
    <source>
        <dbReference type="Proteomes" id="UP000187209"/>
    </source>
</evidence>
<reference evidence="1 2" key="1">
    <citation type="submission" date="2016-11" db="EMBL/GenBank/DDBJ databases">
        <title>The macronuclear genome of Stentor coeruleus: a giant cell with tiny introns.</title>
        <authorList>
            <person name="Slabodnick M."/>
            <person name="Ruby J.G."/>
            <person name="Reiff S.B."/>
            <person name="Swart E.C."/>
            <person name="Gosai S."/>
            <person name="Prabakaran S."/>
            <person name="Witkowska E."/>
            <person name="Larue G.E."/>
            <person name="Fisher S."/>
            <person name="Freeman R.M."/>
            <person name="Gunawardena J."/>
            <person name="Chu W."/>
            <person name="Stover N.A."/>
            <person name="Gregory B.D."/>
            <person name="Nowacki M."/>
            <person name="Derisi J."/>
            <person name="Roy S.W."/>
            <person name="Marshall W.F."/>
            <person name="Sood P."/>
        </authorList>
    </citation>
    <scope>NUCLEOTIDE SEQUENCE [LARGE SCALE GENOMIC DNA]</scope>
    <source>
        <strain evidence="1">WM001</strain>
    </source>
</reference>
<dbReference type="OrthoDB" id="298209at2759"/>